<keyword evidence="3" id="KW-1185">Reference proteome</keyword>
<evidence type="ECO:0000313" key="2">
    <source>
        <dbReference type="EMBL" id="KKY24932.1"/>
    </source>
</evidence>
<accession>A0A0G2EQ82</accession>
<proteinExistence type="predicted"/>
<gene>
    <name evidence="2" type="ORF">UCRPC4_g02233</name>
</gene>
<protein>
    <submittedName>
        <fullName evidence="2">Putative nadh-ubiquinone oxidoreductase 178 kDa subunit</fullName>
    </submittedName>
</protein>
<dbReference type="AlphaFoldDB" id="A0A0G2EQ82"/>
<dbReference type="EMBL" id="LCWF01000054">
    <property type="protein sequence ID" value="KKY24932.1"/>
    <property type="molecule type" value="Genomic_DNA"/>
</dbReference>
<keyword evidence="1" id="KW-1133">Transmembrane helix</keyword>
<keyword evidence="1" id="KW-0472">Membrane</keyword>
<dbReference type="OrthoDB" id="2120038at2759"/>
<name>A0A0G2EQ82_PHACM</name>
<comment type="caution">
    <text evidence="2">The sequence shown here is derived from an EMBL/GenBank/DDBJ whole genome shotgun (WGS) entry which is preliminary data.</text>
</comment>
<dbReference type="Proteomes" id="UP000053317">
    <property type="component" value="Unassembled WGS sequence"/>
</dbReference>
<evidence type="ECO:0000313" key="3">
    <source>
        <dbReference type="Proteomes" id="UP000053317"/>
    </source>
</evidence>
<dbReference type="InterPro" id="IPR034444">
    <property type="entry name" value="Nuo17.8"/>
</dbReference>
<dbReference type="PANTHER" id="PTHR42100:SF1">
    <property type="entry name" value="OXIDOREDUCTASE 178 KDA SUBUNIT, PUTATIVE (AFU_ORTHOLOGUE AFUA_8G04320)-RELATED"/>
    <property type="match status" value="1"/>
</dbReference>
<organism evidence="2 3">
    <name type="scientific">Phaeomoniella chlamydospora</name>
    <name type="common">Phaeoacremonium chlamydosporum</name>
    <dbReference type="NCBI Taxonomy" id="158046"/>
    <lineage>
        <taxon>Eukaryota</taxon>
        <taxon>Fungi</taxon>
        <taxon>Dikarya</taxon>
        <taxon>Ascomycota</taxon>
        <taxon>Pezizomycotina</taxon>
        <taxon>Eurotiomycetes</taxon>
        <taxon>Chaetothyriomycetidae</taxon>
        <taxon>Phaeomoniellales</taxon>
        <taxon>Phaeomoniellaceae</taxon>
        <taxon>Phaeomoniella</taxon>
    </lineage>
</organism>
<reference evidence="2 3" key="1">
    <citation type="submission" date="2015-05" db="EMBL/GenBank/DDBJ databases">
        <title>Distinctive expansion of gene families associated with plant cell wall degradation and secondary metabolism in the genomes of grapevine trunk pathogens.</title>
        <authorList>
            <person name="Lawrence D.P."/>
            <person name="Travadon R."/>
            <person name="Rolshausen P.E."/>
            <person name="Baumgartner K."/>
        </authorList>
    </citation>
    <scope>NUCLEOTIDE SEQUENCE [LARGE SCALE GENOMIC DNA]</scope>
    <source>
        <strain evidence="2">UCRPC4</strain>
    </source>
</reference>
<sequence length="162" mass="18515">MVTLPMQTITMPSRFYIAFGTPILFYVLYQLNQTTPDSRPFISRLIEKYTEKQDAYQKRTELHMKAVEQAAFDKQLFKTEDKTGLSRGINLRHPEQFNNGSPYNVSAGQSGADLSKLVAYYREKNEQAEDLRTSKVRDNNGKVRSVYETTPIEGAVKATPHT</sequence>
<keyword evidence="1" id="KW-0812">Transmembrane</keyword>
<reference evidence="2 3" key="2">
    <citation type="submission" date="2015-05" db="EMBL/GenBank/DDBJ databases">
        <authorList>
            <person name="Morales-Cruz A."/>
            <person name="Amrine K.C."/>
            <person name="Cantu D."/>
        </authorList>
    </citation>
    <scope>NUCLEOTIDE SEQUENCE [LARGE SCALE GENOMIC DNA]</scope>
    <source>
        <strain evidence="2">UCRPC4</strain>
    </source>
</reference>
<keyword evidence="2" id="KW-0830">Ubiquinone</keyword>
<feature type="transmembrane region" description="Helical" evidence="1">
    <location>
        <begin position="12"/>
        <end position="29"/>
    </location>
</feature>
<dbReference type="PANTHER" id="PTHR42100">
    <property type="entry name" value="OXIDOREDUCTASE 178 KDA SUBUNIT, PUTATIVE (AFU_ORTHOLOGUE AFUA_8G04320)-RELATED"/>
    <property type="match status" value="1"/>
</dbReference>
<dbReference type="GO" id="GO:0005739">
    <property type="term" value="C:mitochondrion"/>
    <property type="evidence" value="ECO:0007669"/>
    <property type="project" value="InterPro"/>
</dbReference>
<evidence type="ECO:0000256" key="1">
    <source>
        <dbReference type="SAM" id="Phobius"/>
    </source>
</evidence>